<keyword evidence="2" id="KW-1185">Reference proteome</keyword>
<dbReference type="Proteomes" id="UP001610563">
    <property type="component" value="Unassembled WGS sequence"/>
</dbReference>
<comment type="caution">
    <text evidence="1">The sequence shown here is derived from an EMBL/GenBank/DDBJ whole genome shotgun (WGS) entry which is preliminary data.</text>
</comment>
<organism evidence="1 2">
    <name type="scientific">Aspergillus keveii</name>
    <dbReference type="NCBI Taxonomy" id="714993"/>
    <lineage>
        <taxon>Eukaryota</taxon>
        <taxon>Fungi</taxon>
        <taxon>Dikarya</taxon>
        <taxon>Ascomycota</taxon>
        <taxon>Pezizomycotina</taxon>
        <taxon>Eurotiomycetes</taxon>
        <taxon>Eurotiomycetidae</taxon>
        <taxon>Eurotiales</taxon>
        <taxon>Aspergillaceae</taxon>
        <taxon>Aspergillus</taxon>
        <taxon>Aspergillus subgen. Nidulantes</taxon>
    </lineage>
</organism>
<evidence type="ECO:0000313" key="2">
    <source>
        <dbReference type="Proteomes" id="UP001610563"/>
    </source>
</evidence>
<dbReference type="InterPro" id="IPR023213">
    <property type="entry name" value="CAT-like_dom_sf"/>
</dbReference>
<dbReference type="Gene3D" id="3.30.559.10">
    <property type="entry name" value="Chloramphenicol acetyltransferase-like domain"/>
    <property type="match status" value="1"/>
</dbReference>
<proteinExistence type="predicted"/>
<sequence length="430" mass="48724">MAGSNTTYQLSTIRGIGLHLSSPQQSIAWASTNTHWAHNCQERARISPLYFRPAHTSLHWSAIQIVPDKLADWIYTDRPQLHIHLVLFQDATLLTFNFIHTLTDAISRINFFKAWIAVLDGREEEVPQFYPFDHDPLHALGVNTQVENYSNFSRLVSGVALLLWGLRFLIERVLWFREEEEHLIRLPKACVKSIVETARQELTAAAPTPPDGGKKMPFLSENDVLIAWWVRMMVIALKAAPNQTVVAMNVFNVWSLFPEWFPDGGAGFIGNAFFCSYSLHLASQILQDINLAYVASKNRQALMEHRTKAQVHAMAAIQRTSLLGTAPLVGDSNMLFLSCTNHQKAGLFELDFSSAVVNPGMPLSERPHALGRPSCINKIEHNPSYLSRDVVRIFGKDAGGDWWLAFKTRRGAWPEIRRQLMLLEMENKEE</sequence>
<gene>
    <name evidence="1" type="ORF">BJX66DRAFT_306406</name>
</gene>
<accession>A0ABR4G2M9</accession>
<evidence type="ECO:0000313" key="1">
    <source>
        <dbReference type="EMBL" id="KAL2793269.1"/>
    </source>
</evidence>
<dbReference type="EMBL" id="JBFTWV010000060">
    <property type="protein sequence ID" value="KAL2793269.1"/>
    <property type="molecule type" value="Genomic_DNA"/>
</dbReference>
<reference evidence="1 2" key="1">
    <citation type="submission" date="2024-07" db="EMBL/GenBank/DDBJ databases">
        <title>Section-level genome sequencing and comparative genomics of Aspergillus sections Usti and Cavernicolus.</title>
        <authorList>
            <consortium name="Lawrence Berkeley National Laboratory"/>
            <person name="Nybo J.L."/>
            <person name="Vesth T.C."/>
            <person name="Theobald S."/>
            <person name="Frisvad J.C."/>
            <person name="Larsen T.O."/>
            <person name="Kjaerboelling I."/>
            <person name="Rothschild-Mancinelli K."/>
            <person name="Lyhne E.K."/>
            <person name="Kogle M.E."/>
            <person name="Barry K."/>
            <person name="Clum A."/>
            <person name="Na H."/>
            <person name="Ledsgaard L."/>
            <person name="Lin J."/>
            <person name="Lipzen A."/>
            <person name="Kuo A."/>
            <person name="Riley R."/>
            <person name="Mondo S."/>
            <person name="Labutti K."/>
            <person name="Haridas S."/>
            <person name="Pangalinan J."/>
            <person name="Salamov A.A."/>
            <person name="Simmons B.A."/>
            <person name="Magnuson J.K."/>
            <person name="Chen J."/>
            <person name="Drula E."/>
            <person name="Henrissat B."/>
            <person name="Wiebenga A."/>
            <person name="Lubbers R.J."/>
            <person name="Gomes A.C."/>
            <person name="Makela M.R."/>
            <person name="Stajich J."/>
            <person name="Grigoriev I.V."/>
            <person name="Mortensen U.H."/>
            <person name="De Vries R.P."/>
            <person name="Baker S.E."/>
            <person name="Andersen M.R."/>
        </authorList>
    </citation>
    <scope>NUCLEOTIDE SEQUENCE [LARGE SCALE GENOMIC DNA]</scope>
    <source>
        <strain evidence="1 2">CBS 209.92</strain>
    </source>
</reference>
<protein>
    <recommendedName>
        <fullName evidence="3">LysR family regulatory protein</fullName>
    </recommendedName>
</protein>
<evidence type="ECO:0008006" key="3">
    <source>
        <dbReference type="Google" id="ProtNLM"/>
    </source>
</evidence>
<name>A0ABR4G2M9_9EURO</name>